<dbReference type="Gene3D" id="1.10.10.10">
    <property type="entry name" value="Winged helix-like DNA-binding domain superfamily/Winged helix DNA-binding domain"/>
    <property type="match status" value="1"/>
</dbReference>
<dbReference type="PROSITE" id="PS51197">
    <property type="entry name" value="HTH_RRF2_2"/>
    <property type="match status" value="1"/>
</dbReference>
<dbReference type="InterPro" id="IPR036390">
    <property type="entry name" value="WH_DNA-bd_sf"/>
</dbReference>
<dbReference type="RefSeq" id="WP_213518172.1">
    <property type="nucleotide sequence ID" value="NZ_BOSE01000007.1"/>
</dbReference>
<comment type="caution">
    <text evidence="1">The sequence shown here is derived from an EMBL/GenBank/DDBJ whole genome shotgun (WGS) entry which is preliminary data.</text>
</comment>
<reference evidence="1" key="1">
    <citation type="submission" date="2021-03" db="EMBL/GenBank/DDBJ databases">
        <title>Antimicrobial resistance genes in bacteria isolated from Japanese honey, and their potential for conferring macrolide and lincosamide resistance in the American foulbrood pathogen Paenibacillus larvae.</title>
        <authorList>
            <person name="Okamoto M."/>
            <person name="Kumagai M."/>
            <person name="Kanamori H."/>
            <person name="Takamatsu D."/>
        </authorList>
    </citation>
    <scope>NUCLEOTIDE SEQUENCE</scope>
    <source>
        <strain evidence="1">J40TS1</strain>
    </source>
</reference>
<dbReference type="Proteomes" id="UP000683139">
    <property type="component" value="Unassembled WGS sequence"/>
</dbReference>
<dbReference type="InterPro" id="IPR000944">
    <property type="entry name" value="Tscrpt_reg_Rrf2"/>
</dbReference>
<dbReference type="PANTHER" id="PTHR33221:SF15">
    <property type="entry name" value="HTH-TYPE TRANSCRIPTIONAL REGULATOR YWGB-RELATED"/>
    <property type="match status" value="1"/>
</dbReference>
<dbReference type="PROSITE" id="PS01332">
    <property type="entry name" value="HTH_RRF2_1"/>
    <property type="match status" value="1"/>
</dbReference>
<evidence type="ECO:0000313" key="2">
    <source>
        <dbReference type="Proteomes" id="UP000683139"/>
    </source>
</evidence>
<proteinExistence type="predicted"/>
<dbReference type="InterPro" id="IPR030489">
    <property type="entry name" value="TR_Rrf2-type_CS"/>
</dbReference>
<gene>
    <name evidence="1" type="ORF">J40TS1_37810</name>
</gene>
<evidence type="ECO:0000313" key="1">
    <source>
        <dbReference type="EMBL" id="GIP18139.1"/>
    </source>
</evidence>
<dbReference type="EMBL" id="BOSE01000007">
    <property type="protein sequence ID" value="GIP18139.1"/>
    <property type="molecule type" value="Genomic_DNA"/>
</dbReference>
<name>A0A919YU26_9BACL</name>
<dbReference type="GO" id="GO:0003700">
    <property type="term" value="F:DNA-binding transcription factor activity"/>
    <property type="evidence" value="ECO:0007669"/>
    <property type="project" value="TreeGrafter"/>
</dbReference>
<dbReference type="PANTHER" id="PTHR33221">
    <property type="entry name" value="WINGED HELIX-TURN-HELIX TRANSCRIPTIONAL REGULATOR, RRF2 FAMILY"/>
    <property type="match status" value="1"/>
</dbReference>
<accession>A0A919YU26</accession>
<dbReference type="SUPFAM" id="SSF46785">
    <property type="entry name" value="Winged helix' DNA-binding domain"/>
    <property type="match status" value="1"/>
</dbReference>
<protein>
    <submittedName>
        <fullName evidence="1">Rrf2 family transcriptional regulator</fullName>
    </submittedName>
</protein>
<sequence length="150" mass="16950">MIKEKYTLTATPKWLGYALQSLVFMSGQQKEHCASNEIAENVCSEATLTRRVLSRLVKAGIVDAREGRDGGYALSRKPEDISFADVYRAIQMVEPLYTGLLDTTKDGPFAQETRAMFTDVINESERQLIQVLERYTIADLILKINQENND</sequence>
<dbReference type="Pfam" id="PF02082">
    <property type="entry name" value="Rrf2"/>
    <property type="match status" value="1"/>
</dbReference>
<dbReference type="InterPro" id="IPR036388">
    <property type="entry name" value="WH-like_DNA-bd_sf"/>
</dbReference>
<dbReference type="AlphaFoldDB" id="A0A919YU26"/>
<organism evidence="1 2">
    <name type="scientific">Paenibacillus montaniterrae</name>
    <dbReference type="NCBI Taxonomy" id="429341"/>
    <lineage>
        <taxon>Bacteria</taxon>
        <taxon>Bacillati</taxon>
        <taxon>Bacillota</taxon>
        <taxon>Bacilli</taxon>
        <taxon>Bacillales</taxon>
        <taxon>Paenibacillaceae</taxon>
        <taxon>Paenibacillus</taxon>
    </lineage>
</organism>
<keyword evidence="2" id="KW-1185">Reference proteome</keyword>
<dbReference type="GO" id="GO:0005829">
    <property type="term" value="C:cytosol"/>
    <property type="evidence" value="ECO:0007669"/>
    <property type="project" value="TreeGrafter"/>
</dbReference>